<evidence type="ECO:0000256" key="2">
    <source>
        <dbReference type="SAM" id="MobiDB-lite"/>
    </source>
</evidence>
<evidence type="ECO:0000256" key="1">
    <source>
        <dbReference type="SAM" id="Coils"/>
    </source>
</evidence>
<comment type="caution">
    <text evidence="3">The sequence shown here is derived from an EMBL/GenBank/DDBJ whole genome shotgun (WGS) entry which is preliminary data.</text>
</comment>
<feature type="compositionally biased region" description="Basic and acidic residues" evidence="2">
    <location>
        <begin position="201"/>
        <end position="214"/>
    </location>
</feature>
<dbReference type="AlphaFoldDB" id="A0A8E0VJ75"/>
<feature type="compositionally biased region" description="Basic residues" evidence="2">
    <location>
        <begin position="345"/>
        <end position="358"/>
    </location>
</feature>
<feature type="compositionally biased region" description="Polar residues" evidence="2">
    <location>
        <begin position="303"/>
        <end position="321"/>
    </location>
</feature>
<evidence type="ECO:0000313" key="3">
    <source>
        <dbReference type="EMBL" id="KAA0191308.1"/>
    </source>
</evidence>
<feature type="region of interest" description="Disordered" evidence="2">
    <location>
        <begin position="299"/>
        <end position="358"/>
    </location>
</feature>
<keyword evidence="4" id="KW-1185">Reference proteome</keyword>
<dbReference type="OrthoDB" id="6242069at2759"/>
<feature type="coiled-coil region" evidence="1">
    <location>
        <begin position="16"/>
        <end position="141"/>
    </location>
</feature>
<evidence type="ECO:0000313" key="4">
    <source>
        <dbReference type="Proteomes" id="UP000728185"/>
    </source>
</evidence>
<gene>
    <name evidence="3" type="ORF">FBUS_08441</name>
</gene>
<name>A0A8E0VJ75_9TREM</name>
<protein>
    <submittedName>
        <fullName evidence="3">Uncharacterized protein</fullName>
    </submittedName>
</protein>
<sequence length="358" mass="41556">MVKSMTPNPAHLIHLLREKECEIQTMNEDLENLIFERRELQEALTEAQTIIDQQQDQLSEFRRQAAQSRTDAEAFKMKNIILSEGASTRDEQVNALSTACDRLEAEVEALTWQLDQNRRSLNQVQNQRDHLQKQLDEALQWHETLLTDQATTAMSELHVSTGTDGPVSVKMKSVDSYDDVAADPIAKRIEQNPFLQSTPDQESHENQQAQKRENTQQQQPSASQTSNERVISIENQVMIQEMEDLRGQLNELREREHYNEPEFHTIAERRWYDYAIYLLEILIDEAPQRLSESDAEMIRRNRSSQQNTISQRDTMRSTISTGPELLSAVTLRRKERQSTQERAAKLAKKPLFRKSRNN</sequence>
<keyword evidence="1" id="KW-0175">Coiled coil</keyword>
<organism evidence="3 4">
    <name type="scientific">Fasciolopsis buskii</name>
    <dbReference type="NCBI Taxonomy" id="27845"/>
    <lineage>
        <taxon>Eukaryota</taxon>
        <taxon>Metazoa</taxon>
        <taxon>Spiralia</taxon>
        <taxon>Lophotrochozoa</taxon>
        <taxon>Platyhelminthes</taxon>
        <taxon>Trematoda</taxon>
        <taxon>Digenea</taxon>
        <taxon>Plagiorchiida</taxon>
        <taxon>Echinostomata</taxon>
        <taxon>Echinostomatoidea</taxon>
        <taxon>Fasciolidae</taxon>
        <taxon>Fasciolopsis</taxon>
    </lineage>
</organism>
<dbReference type="Proteomes" id="UP000728185">
    <property type="component" value="Unassembled WGS sequence"/>
</dbReference>
<feature type="region of interest" description="Disordered" evidence="2">
    <location>
        <begin position="193"/>
        <end position="229"/>
    </location>
</feature>
<proteinExistence type="predicted"/>
<dbReference type="EMBL" id="LUCM01006413">
    <property type="protein sequence ID" value="KAA0191308.1"/>
    <property type="molecule type" value="Genomic_DNA"/>
</dbReference>
<feature type="compositionally biased region" description="Low complexity" evidence="2">
    <location>
        <begin position="215"/>
        <end position="226"/>
    </location>
</feature>
<accession>A0A8E0VJ75</accession>
<reference evidence="3" key="1">
    <citation type="submission" date="2019-05" db="EMBL/GenBank/DDBJ databases">
        <title>Annotation for the trematode Fasciolopsis buski.</title>
        <authorList>
            <person name="Choi Y.-J."/>
        </authorList>
    </citation>
    <scope>NUCLEOTIDE SEQUENCE</scope>
    <source>
        <strain evidence="3">HT</strain>
        <tissue evidence="3">Whole worm</tissue>
    </source>
</reference>